<organism evidence="5 6">
    <name type="scientific">Methylobacterium tarhaniae</name>
    <dbReference type="NCBI Taxonomy" id="1187852"/>
    <lineage>
        <taxon>Bacteria</taxon>
        <taxon>Pseudomonadati</taxon>
        <taxon>Pseudomonadota</taxon>
        <taxon>Alphaproteobacteria</taxon>
        <taxon>Hyphomicrobiales</taxon>
        <taxon>Methylobacteriaceae</taxon>
        <taxon>Methylobacterium</taxon>
    </lineage>
</organism>
<keyword evidence="3" id="KW-0288">FMN</keyword>
<keyword evidence="2" id="KW-0285">Flavoprotein</keyword>
<dbReference type="SUPFAM" id="SSF51395">
    <property type="entry name" value="FMN-linked oxidoreductases"/>
    <property type="match status" value="1"/>
</dbReference>
<dbReference type="EMBL" id="LABZ01000013">
    <property type="protein sequence ID" value="KMO44622.1"/>
    <property type="molecule type" value="Genomic_DNA"/>
</dbReference>
<dbReference type="InterPro" id="IPR036188">
    <property type="entry name" value="FAD/NAD-bd_sf"/>
</dbReference>
<dbReference type="GO" id="GO:0016491">
    <property type="term" value="F:oxidoreductase activity"/>
    <property type="evidence" value="ECO:0007669"/>
    <property type="project" value="UniProtKB-KW"/>
</dbReference>
<sequence length="362" mass="38101">MAEEILAAGDADLVGMVRANIADPRLLPKSMADAPKTVRPCIGANVCINALLDHKTLTCMVNPELGRPLSTIDRPIGAARSALLIGAGPAGLEAARRLALRGFSTRLIEARDRVGGQMERWSQTPSRQEFLKAVRWWEDELERLGIDVALETTADVAEIMRHRPSVVMLATGSTPIVQGSADLAGTPVFGPYDVPASGGHVLVQDEIGRLSAMLTAERLAAGWRRVTLVTSAMHPGEGEGVTTAYTLLRALGRAGVEIVDRSKLVSVRDGRAVLSGVFDEARPVIEGVDAVVPLLGAVSHIPLAAELQAAGATVHRIGDAKLPRDVTAAVKDAADTVWSLDVHNSAGTPSESLSHSVAATLS</sequence>
<evidence type="ECO:0000313" key="5">
    <source>
        <dbReference type="EMBL" id="KMO44622.1"/>
    </source>
</evidence>
<keyword evidence="4" id="KW-0560">Oxidoreductase</keyword>
<name>A0A0J6TFD4_9HYPH</name>
<dbReference type="Gene3D" id="3.50.50.60">
    <property type="entry name" value="FAD/NAD(P)-binding domain"/>
    <property type="match status" value="1"/>
</dbReference>
<gene>
    <name evidence="5" type="ORF">VQ03_02375</name>
</gene>
<dbReference type="PANTHER" id="PTHR42917">
    <property type="entry name" value="2,4-DIENOYL-COA REDUCTASE"/>
    <property type="match status" value="1"/>
</dbReference>
<reference evidence="5 6" key="1">
    <citation type="submission" date="2015-03" db="EMBL/GenBank/DDBJ databases">
        <title>Genome sequencing of Methylobacterium tarhaniae DSM 25844.</title>
        <authorList>
            <person name="Chaudhry V."/>
            <person name="Patil P.B."/>
        </authorList>
    </citation>
    <scope>NUCLEOTIDE SEQUENCE [LARGE SCALE GENOMIC DNA]</scope>
    <source>
        <strain evidence="5 6">DSM 25844</strain>
    </source>
</reference>
<protein>
    <recommendedName>
        <fullName evidence="7">FAD/NAD(P)-binding domain-containing protein</fullName>
    </recommendedName>
</protein>
<dbReference type="InterPro" id="IPR051793">
    <property type="entry name" value="NADH:flavin_oxidoreductase"/>
</dbReference>
<evidence type="ECO:0000256" key="4">
    <source>
        <dbReference type="ARBA" id="ARBA00023002"/>
    </source>
</evidence>
<dbReference type="Gene3D" id="3.20.20.70">
    <property type="entry name" value="Aldolase class I"/>
    <property type="match status" value="1"/>
</dbReference>
<comment type="cofactor">
    <cofactor evidence="1">
        <name>FMN</name>
        <dbReference type="ChEBI" id="CHEBI:58210"/>
    </cofactor>
</comment>
<dbReference type="Pfam" id="PF13450">
    <property type="entry name" value="NAD_binding_8"/>
    <property type="match status" value="1"/>
</dbReference>
<dbReference type="AlphaFoldDB" id="A0A0J6TFD4"/>
<dbReference type="SUPFAM" id="SSF51971">
    <property type="entry name" value="Nucleotide-binding domain"/>
    <property type="match status" value="1"/>
</dbReference>
<evidence type="ECO:0000256" key="1">
    <source>
        <dbReference type="ARBA" id="ARBA00001917"/>
    </source>
</evidence>
<evidence type="ECO:0000256" key="3">
    <source>
        <dbReference type="ARBA" id="ARBA00022643"/>
    </source>
</evidence>
<keyword evidence="6" id="KW-1185">Reference proteome</keyword>
<accession>A0A0J6TFD4</accession>
<evidence type="ECO:0000256" key="2">
    <source>
        <dbReference type="ARBA" id="ARBA00022630"/>
    </source>
</evidence>
<evidence type="ECO:0008006" key="7">
    <source>
        <dbReference type="Google" id="ProtNLM"/>
    </source>
</evidence>
<dbReference type="PANTHER" id="PTHR42917:SF2">
    <property type="entry name" value="2,4-DIENOYL-COA REDUCTASE [(2E)-ENOYL-COA-PRODUCING]"/>
    <property type="match status" value="1"/>
</dbReference>
<dbReference type="PATRIC" id="fig|1187852.3.peg.1136"/>
<dbReference type="SUPFAM" id="SSF51905">
    <property type="entry name" value="FAD/NAD(P)-binding domain"/>
    <property type="match status" value="1"/>
</dbReference>
<dbReference type="InterPro" id="IPR013785">
    <property type="entry name" value="Aldolase_TIM"/>
</dbReference>
<dbReference type="Proteomes" id="UP000036449">
    <property type="component" value="Unassembled WGS sequence"/>
</dbReference>
<evidence type="ECO:0000313" key="6">
    <source>
        <dbReference type="Proteomes" id="UP000036449"/>
    </source>
</evidence>
<proteinExistence type="predicted"/>
<comment type="caution">
    <text evidence="5">The sequence shown here is derived from an EMBL/GenBank/DDBJ whole genome shotgun (WGS) entry which is preliminary data.</text>
</comment>
<dbReference type="Gene3D" id="3.40.50.720">
    <property type="entry name" value="NAD(P)-binding Rossmann-like Domain"/>
    <property type="match status" value="1"/>
</dbReference>